<reference evidence="1 2" key="1">
    <citation type="submission" date="2024-04" db="EMBL/GenBank/DDBJ databases">
        <title>Tritrichomonas musculus Genome.</title>
        <authorList>
            <person name="Alves-Ferreira E."/>
            <person name="Grigg M."/>
            <person name="Lorenzi H."/>
            <person name="Galac M."/>
        </authorList>
    </citation>
    <scope>NUCLEOTIDE SEQUENCE [LARGE SCALE GENOMIC DNA]</scope>
    <source>
        <strain evidence="1 2">EAF2021</strain>
    </source>
</reference>
<organism evidence="1 2">
    <name type="scientific">Tritrichomonas musculus</name>
    <dbReference type="NCBI Taxonomy" id="1915356"/>
    <lineage>
        <taxon>Eukaryota</taxon>
        <taxon>Metamonada</taxon>
        <taxon>Parabasalia</taxon>
        <taxon>Tritrichomonadida</taxon>
        <taxon>Tritrichomonadidae</taxon>
        <taxon>Tritrichomonas</taxon>
    </lineage>
</organism>
<keyword evidence="2" id="KW-1185">Reference proteome</keyword>
<name>A0ABR2H411_9EUKA</name>
<gene>
    <name evidence="1" type="ORF">M9Y10_030406</name>
</gene>
<evidence type="ECO:0000313" key="2">
    <source>
        <dbReference type="Proteomes" id="UP001470230"/>
    </source>
</evidence>
<sequence length="92" mass="10864">MKSIKLIQQFQITSSIFRLLKKVQKKKNDTKYEELIKLLFKSIDNKITFSSEEWKAVGQVLFLLGEEGIKDDCSMRTLEESLSHRRLLMKQL</sequence>
<dbReference type="EMBL" id="JAPFFF010000044">
    <property type="protein sequence ID" value="KAK8840631.1"/>
    <property type="molecule type" value="Genomic_DNA"/>
</dbReference>
<accession>A0ABR2H411</accession>
<evidence type="ECO:0000313" key="1">
    <source>
        <dbReference type="EMBL" id="KAK8840631.1"/>
    </source>
</evidence>
<comment type="caution">
    <text evidence="1">The sequence shown here is derived from an EMBL/GenBank/DDBJ whole genome shotgun (WGS) entry which is preliminary data.</text>
</comment>
<dbReference type="Proteomes" id="UP001470230">
    <property type="component" value="Unassembled WGS sequence"/>
</dbReference>
<proteinExistence type="predicted"/>
<protein>
    <submittedName>
        <fullName evidence="1">Uncharacterized protein</fullName>
    </submittedName>
</protein>